<evidence type="ECO:0000313" key="1">
    <source>
        <dbReference type="EMBL" id="CAF1287896.1"/>
    </source>
</evidence>
<reference evidence="1" key="1">
    <citation type="submission" date="2021-02" db="EMBL/GenBank/DDBJ databases">
        <authorList>
            <person name="Nowell W R."/>
        </authorList>
    </citation>
    <scope>NUCLEOTIDE SEQUENCE</scope>
</reference>
<dbReference type="OrthoDB" id="9986959at2759"/>
<sequence length="522" mass="57382">MGQGMQQTLLLGNSPAAIFKPFHCQGLTITSLAIDFDPLPFTAGYVVNVSTSYLDVQVVPPHKADIGRQMHAILQYDPIEMRPAFSPNAYEIYQTPPSNANTSLVSPGILRIPLASPSIFVAGDPIVARYTFDRHAIDAQDVTDFTVQSIRIYTSWCMGVVTLRAKRLNIIDFHVIPRDGRWMSTIVDCMHFADSRDYINIIDSRCEAQGDDGLNVHGFYFTVVEIINSTALVFEEFNWFDVLNVGVGTRLEFSSSQQPFTVYATAKVASSSIYSPTSRLFTFTSLINVSVGDWASVADTPTLTIRNLTVANNRARGVLLKTRNIQITDSLFNRTSGPAVLFEPSMYWYESVAAQNVTLSRNVYISCNQGIAKQKGVISFAPLPRQLVPIFSDVIVESSTFLFGVYGQGLIQGNNAANVSIRGNYLAINSSISLISICNSQNISAYNNTVVKHQFTFDPYYYDNADPCQTNLSHFIDLPLSGFNSSFPPPVTLPHSSGSDACNIVNLLKNISDGCSLSNIIG</sequence>
<evidence type="ECO:0000313" key="2">
    <source>
        <dbReference type="Proteomes" id="UP000663882"/>
    </source>
</evidence>
<protein>
    <submittedName>
        <fullName evidence="1">Uncharacterized protein</fullName>
    </submittedName>
</protein>
<gene>
    <name evidence="1" type="ORF">RFH988_LOCUS29051</name>
</gene>
<dbReference type="EMBL" id="CAJNOO010002666">
    <property type="protein sequence ID" value="CAF1287896.1"/>
    <property type="molecule type" value="Genomic_DNA"/>
</dbReference>
<organism evidence="1 2">
    <name type="scientific">Rotaria sordida</name>
    <dbReference type="NCBI Taxonomy" id="392033"/>
    <lineage>
        <taxon>Eukaryota</taxon>
        <taxon>Metazoa</taxon>
        <taxon>Spiralia</taxon>
        <taxon>Gnathifera</taxon>
        <taxon>Rotifera</taxon>
        <taxon>Eurotatoria</taxon>
        <taxon>Bdelloidea</taxon>
        <taxon>Philodinida</taxon>
        <taxon>Philodinidae</taxon>
        <taxon>Rotaria</taxon>
    </lineage>
</organism>
<comment type="caution">
    <text evidence="1">The sequence shown here is derived from an EMBL/GenBank/DDBJ whole genome shotgun (WGS) entry which is preliminary data.</text>
</comment>
<dbReference type="InterPro" id="IPR011050">
    <property type="entry name" value="Pectin_lyase_fold/virulence"/>
</dbReference>
<dbReference type="InterPro" id="IPR012334">
    <property type="entry name" value="Pectin_lyas_fold"/>
</dbReference>
<dbReference type="Proteomes" id="UP000663882">
    <property type="component" value="Unassembled WGS sequence"/>
</dbReference>
<accession>A0A815CSQ1</accession>
<dbReference type="AlphaFoldDB" id="A0A815CSQ1"/>
<dbReference type="Gene3D" id="2.160.20.10">
    <property type="entry name" value="Single-stranded right-handed beta-helix, Pectin lyase-like"/>
    <property type="match status" value="1"/>
</dbReference>
<dbReference type="SUPFAM" id="SSF51126">
    <property type="entry name" value="Pectin lyase-like"/>
    <property type="match status" value="1"/>
</dbReference>
<proteinExistence type="predicted"/>
<name>A0A815CSQ1_9BILA</name>